<evidence type="ECO:0000259" key="2">
    <source>
        <dbReference type="Pfam" id="PF09977"/>
    </source>
</evidence>
<evidence type="ECO:0000313" key="3">
    <source>
        <dbReference type="EMBL" id="KRG76899.1"/>
    </source>
</evidence>
<evidence type="ECO:0000256" key="1">
    <source>
        <dbReference type="SAM" id="Phobius"/>
    </source>
</evidence>
<feature type="transmembrane region" description="Helical" evidence="1">
    <location>
        <begin position="12"/>
        <end position="40"/>
    </location>
</feature>
<keyword evidence="1" id="KW-0472">Membrane</keyword>
<dbReference type="RefSeq" id="WP_152980655.1">
    <property type="nucleotide sequence ID" value="NZ_LDJM01000021.1"/>
</dbReference>
<accession>A0A0R0DHG0</accession>
<dbReference type="Proteomes" id="UP000050956">
    <property type="component" value="Unassembled WGS sequence"/>
</dbReference>
<name>A0A0R0DHG0_9GAMM</name>
<dbReference type="Pfam" id="PF09977">
    <property type="entry name" value="Tad_C"/>
    <property type="match status" value="1"/>
</dbReference>
<dbReference type="OrthoDB" id="5720484at2"/>
<dbReference type="AlphaFoldDB" id="A0A0R0DHG0"/>
<keyword evidence="1" id="KW-0812">Transmembrane</keyword>
<dbReference type="PATRIC" id="fig|336566.3.peg.1174"/>
<evidence type="ECO:0000313" key="4">
    <source>
        <dbReference type="Proteomes" id="UP000050956"/>
    </source>
</evidence>
<keyword evidence="4" id="KW-1185">Reference proteome</keyword>
<sequence>MHLPTRSPAKQQGAAAITIMLCMLGLIAILGLIEVGYLYWAKRDVQKIADLAALAGAQRLELCTSDHADNQAARSNALVDNTFGGELSIRCGHWSVATGAEAVVAVGSGRSLNAVQVQASRAALPLFGQVPGVPRLSARAIARRSEPVAAFSIGSRLLDITSNGPVQGLLRLVGVDLSNTEIASFRGLAQVKVTPRGLLQALGIPVTADLSVGDLNNLLATHQVSVGSLVDAVVDIGNQQGVANIEVGVLRAKLASLGINNLRLALGSANGVGGLFANIAAGASANSALDADINALNLLMTSLQIANSEHAVSIPQLNLLGIEAKASVIEPPSIAIGPIGTTAYTSQVRLFLDIDTNRIPALNLVLGLLGARVKLPVYVDVVDGFGRLAAVDCASTPRTATVDVTSSVANICIGKAITPWDSTTELCSSGLANEELVRLLGKTVLNHKIHLPALSDTDSLTLAAGQSGSVQPNALRIGDLLSNLVNTLLGTLGSLFQQQGDPAANAKELADRYLQATKKSSGAYDPEAVITALRDGNSAQNLPALGSWTTDIPVCTSYVLVSNCVMQPGNVWDGFRHSVTINDASLLGGLFDVLGLSSCQGLLAGLLAYNTCVRNNLASYLQTKPGGLQGGSYDPVTGSGSCNTVLCILLKPLLEVLRPILNGIGQLLSQLLSEVLGINLGRSVVEMHSIQCGGADLVR</sequence>
<feature type="domain" description="DUF2134" evidence="2">
    <location>
        <begin position="55"/>
        <end position="142"/>
    </location>
</feature>
<proteinExistence type="predicted"/>
<organism evidence="3 4">
    <name type="scientific">Stenotrophomonas ginsengisoli</name>
    <dbReference type="NCBI Taxonomy" id="336566"/>
    <lineage>
        <taxon>Bacteria</taxon>
        <taxon>Pseudomonadati</taxon>
        <taxon>Pseudomonadota</taxon>
        <taxon>Gammaproteobacteria</taxon>
        <taxon>Lysobacterales</taxon>
        <taxon>Lysobacteraceae</taxon>
        <taxon>Stenotrophomonas</taxon>
    </lineage>
</organism>
<dbReference type="EMBL" id="LDJM01000021">
    <property type="protein sequence ID" value="KRG76899.1"/>
    <property type="molecule type" value="Genomic_DNA"/>
</dbReference>
<gene>
    <name evidence="3" type="ORF">ABB30_08825</name>
</gene>
<dbReference type="STRING" id="336566.ABB30_08825"/>
<protein>
    <recommendedName>
        <fullName evidence="2">DUF2134 domain-containing protein</fullName>
    </recommendedName>
</protein>
<keyword evidence="1" id="KW-1133">Transmembrane helix</keyword>
<comment type="caution">
    <text evidence="3">The sequence shown here is derived from an EMBL/GenBank/DDBJ whole genome shotgun (WGS) entry which is preliminary data.</text>
</comment>
<reference evidence="3 4" key="1">
    <citation type="submission" date="2015-05" db="EMBL/GenBank/DDBJ databases">
        <title>Genome sequencing and analysis of members of genus Stenotrophomonas.</title>
        <authorList>
            <person name="Patil P.P."/>
            <person name="Midha S."/>
            <person name="Patil P.B."/>
        </authorList>
    </citation>
    <scope>NUCLEOTIDE SEQUENCE [LARGE SCALE GENOMIC DNA]</scope>
    <source>
        <strain evidence="3 4">DSM 24757</strain>
    </source>
</reference>
<dbReference type="InterPro" id="IPR018705">
    <property type="entry name" value="DUF2134_membrane"/>
</dbReference>